<accession>A0ABT6HVI0</accession>
<keyword evidence="3" id="KW-1185">Reference proteome</keyword>
<sequence length="77" mass="8534">MDRKPWRERVRLEDELLEQLQEQVSQAAKRRAAALAEGVAELGSVYKVAKDLGKSWTAVDNAIKKNRPGKSGPDTTA</sequence>
<dbReference type="EMBL" id="JARWBG010000040">
    <property type="protein sequence ID" value="MDH2392341.1"/>
    <property type="molecule type" value="Genomic_DNA"/>
</dbReference>
<evidence type="ECO:0000256" key="1">
    <source>
        <dbReference type="SAM" id="Coils"/>
    </source>
</evidence>
<proteinExistence type="predicted"/>
<dbReference type="RefSeq" id="WP_279931391.1">
    <property type="nucleotide sequence ID" value="NZ_JARWBG010000040.1"/>
</dbReference>
<evidence type="ECO:0000313" key="2">
    <source>
        <dbReference type="EMBL" id="MDH2392341.1"/>
    </source>
</evidence>
<evidence type="ECO:0000313" key="3">
    <source>
        <dbReference type="Proteomes" id="UP001223144"/>
    </source>
</evidence>
<organism evidence="2 3">
    <name type="scientific">Streptomyces chengmaiensis</name>
    <dbReference type="NCBI Taxonomy" id="3040919"/>
    <lineage>
        <taxon>Bacteria</taxon>
        <taxon>Bacillati</taxon>
        <taxon>Actinomycetota</taxon>
        <taxon>Actinomycetes</taxon>
        <taxon>Kitasatosporales</taxon>
        <taxon>Streptomycetaceae</taxon>
        <taxon>Streptomyces</taxon>
    </lineage>
</organism>
<comment type="caution">
    <text evidence="2">The sequence shown here is derived from an EMBL/GenBank/DDBJ whole genome shotgun (WGS) entry which is preliminary data.</text>
</comment>
<name>A0ABT6HVI0_9ACTN</name>
<protein>
    <submittedName>
        <fullName evidence="2">Uncharacterized protein</fullName>
    </submittedName>
</protein>
<keyword evidence="1" id="KW-0175">Coiled coil</keyword>
<gene>
    <name evidence="2" type="ORF">QCN29_26900</name>
</gene>
<dbReference type="Proteomes" id="UP001223144">
    <property type="component" value="Unassembled WGS sequence"/>
</dbReference>
<reference evidence="2 3" key="1">
    <citation type="submission" date="2023-04" db="EMBL/GenBank/DDBJ databases">
        <title>Streptomyces chengmaiensis sp. nov. isolated from the stem of mangrove plant in Hainan.</title>
        <authorList>
            <person name="Huang X."/>
            <person name="Zhou S."/>
            <person name="Chu X."/>
            <person name="Xie Y."/>
            <person name="Lin Y."/>
        </authorList>
    </citation>
    <scope>NUCLEOTIDE SEQUENCE [LARGE SCALE GENOMIC DNA]</scope>
    <source>
        <strain evidence="2 3">HNM0663</strain>
    </source>
</reference>
<feature type="coiled-coil region" evidence="1">
    <location>
        <begin position="10"/>
        <end position="37"/>
    </location>
</feature>